<keyword evidence="2" id="KW-1185">Reference proteome</keyword>
<organism evidence="1 2">
    <name type="scientific">Dendrothele bispora (strain CBS 962.96)</name>
    <dbReference type="NCBI Taxonomy" id="1314807"/>
    <lineage>
        <taxon>Eukaryota</taxon>
        <taxon>Fungi</taxon>
        <taxon>Dikarya</taxon>
        <taxon>Basidiomycota</taxon>
        <taxon>Agaricomycotina</taxon>
        <taxon>Agaricomycetes</taxon>
        <taxon>Agaricomycetidae</taxon>
        <taxon>Agaricales</taxon>
        <taxon>Agaricales incertae sedis</taxon>
        <taxon>Dendrothele</taxon>
    </lineage>
</organism>
<dbReference type="AlphaFoldDB" id="A0A4V4HBU2"/>
<proteinExistence type="predicted"/>
<accession>A0A4V4HBU2</accession>
<reference evidence="1 2" key="1">
    <citation type="journal article" date="2019" name="Nat. Ecol. Evol.">
        <title>Megaphylogeny resolves global patterns of mushroom evolution.</title>
        <authorList>
            <person name="Varga T."/>
            <person name="Krizsan K."/>
            <person name="Foldi C."/>
            <person name="Dima B."/>
            <person name="Sanchez-Garcia M."/>
            <person name="Sanchez-Ramirez S."/>
            <person name="Szollosi G.J."/>
            <person name="Szarkandi J.G."/>
            <person name="Papp V."/>
            <person name="Albert L."/>
            <person name="Andreopoulos W."/>
            <person name="Angelini C."/>
            <person name="Antonin V."/>
            <person name="Barry K.W."/>
            <person name="Bougher N.L."/>
            <person name="Buchanan P."/>
            <person name="Buyck B."/>
            <person name="Bense V."/>
            <person name="Catcheside P."/>
            <person name="Chovatia M."/>
            <person name="Cooper J."/>
            <person name="Damon W."/>
            <person name="Desjardin D."/>
            <person name="Finy P."/>
            <person name="Geml J."/>
            <person name="Haridas S."/>
            <person name="Hughes K."/>
            <person name="Justo A."/>
            <person name="Karasinski D."/>
            <person name="Kautmanova I."/>
            <person name="Kiss B."/>
            <person name="Kocsube S."/>
            <person name="Kotiranta H."/>
            <person name="LaButti K.M."/>
            <person name="Lechner B.E."/>
            <person name="Liimatainen K."/>
            <person name="Lipzen A."/>
            <person name="Lukacs Z."/>
            <person name="Mihaltcheva S."/>
            <person name="Morgado L.N."/>
            <person name="Niskanen T."/>
            <person name="Noordeloos M.E."/>
            <person name="Ohm R.A."/>
            <person name="Ortiz-Santana B."/>
            <person name="Ovrebo C."/>
            <person name="Racz N."/>
            <person name="Riley R."/>
            <person name="Savchenko A."/>
            <person name="Shiryaev A."/>
            <person name="Soop K."/>
            <person name="Spirin V."/>
            <person name="Szebenyi C."/>
            <person name="Tomsovsky M."/>
            <person name="Tulloss R.E."/>
            <person name="Uehling J."/>
            <person name="Grigoriev I.V."/>
            <person name="Vagvolgyi C."/>
            <person name="Papp T."/>
            <person name="Martin F.M."/>
            <person name="Miettinen O."/>
            <person name="Hibbett D.S."/>
            <person name="Nagy L.G."/>
        </authorList>
    </citation>
    <scope>NUCLEOTIDE SEQUENCE [LARGE SCALE GENOMIC DNA]</scope>
    <source>
        <strain evidence="1 2">CBS 962.96</strain>
    </source>
</reference>
<gene>
    <name evidence="1" type="ORF">K435DRAFT_809733</name>
</gene>
<protein>
    <submittedName>
        <fullName evidence="1">Uncharacterized protein</fullName>
    </submittedName>
</protein>
<dbReference type="Proteomes" id="UP000297245">
    <property type="component" value="Unassembled WGS sequence"/>
</dbReference>
<evidence type="ECO:0000313" key="1">
    <source>
        <dbReference type="EMBL" id="THU80615.1"/>
    </source>
</evidence>
<name>A0A4V4HBU2_DENBC</name>
<sequence length="116" mass="12844">MDKYGNILLVQQAFGGTTVKYAAMSTSHNPNSPEIIPVHEDLDEIGPINEAFHDTEWIGCGRIYKDIPSVVATERAKLLQIPDEYTSLLPNPTDSVDKLLSSASSHNQHFSSNIQY</sequence>
<dbReference type="OrthoDB" id="3047025at2759"/>
<evidence type="ECO:0000313" key="2">
    <source>
        <dbReference type="Proteomes" id="UP000297245"/>
    </source>
</evidence>
<dbReference type="EMBL" id="ML179887">
    <property type="protein sequence ID" value="THU80615.1"/>
    <property type="molecule type" value="Genomic_DNA"/>
</dbReference>